<comment type="caution">
    <text evidence="2">The sequence shown here is derived from an EMBL/GenBank/DDBJ whole genome shotgun (WGS) entry which is preliminary data.</text>
</comment>
<feature type="transmembrane region" description="Helical" evidence="1">
    <location>
        <begin position="51"/>
        <end position="71"/>
    </location>
</feature>
<dbReference type="Proteomes" id="UP000807769">
    <property type="component" value="Unassembled WGS sequence"/>
</dbReference>
<evidence type="ECO:0000313" key="2">
    <source>
        <dbReference type="EMBL" id="KAG1824935.1"/>
    </source>
</evidence>
<dbReference type="AlphaFoldDB" id="A0A9P7EMD1"/>
<proteinExistence type="predicted"/>
<keyword evidence="1" id="KW-0472">Membrane</keyword>
<name>A0A9P7EMD1_9AGAM</name>
<reference evidence="2" key="1">
    <citation type="journal article" date="2020" name="New Phytol.">
        <title>Comparative genomics reveals dynamic genome evolution in host specialist ectomycorrhizal fungi.</title>
        <authorList>
            <person name="Lofgren L.A."/>
            <person name="Nguyen N.H."/>
            <person name="Vilgalys R."/>
            <person name="Ruytinx J."/>
            <person name="Liao H.L."/>
            <person name="Branco S."/>
            <person name="Kuo A."/>
            <person name="LaButti K."/>
            <person name="Lipzen A."/>
            <person name="Andreopoulos W."/>
            <person name="Pangilinan J."/>
            <person name="Riley R."/>
            <person name="Hundley H."/>
            <person name="Na H."/>
            <person name="Barry K."/>
            <person name="Grigoriev I.V."/>
            <person name="Stajich J.E."/>
            <person name="Kennedy P.G."/>
        </authorList>
    </citation>
    <scope>NUCLEOTIDE SEQUENCE</scope>
    <source>
        <strain evidence="2">MN1</strain>
    </source>
</reference>
<dbReference type="GeneID" id="64637517"/>
<organism evidence="2 3">
    <name type="scientific">Suillus subaureus</name>
    <dbReference type="NCBI Taxonomy" id="48587"/>
    <lineage>
        <taxon>Eukaryota</taxon>
        <taxon>Fungi</taxon>
        <taxon>Dikarya</taxon>
        <taxon>Basidiomycota</taxon>
        <taxon>Agaricomycotina</taxon>
        <taxon>Agaricomycetes</taxon>
        <taxon>Agaricomycetidae</taxon>
        <taxon>Boletales</taxon>
        <taxon>Suillineae</taxon>
        <taxon>Suillaceae</taxon>
        <taxon>Suillus</taxon>
    </lineage>
</organism>
<keyword evidence="3" id="KW-1185">Reference proteome</keyword>
<protein>
    <submittedName>
        <fullName evidence="2">Uncharacterized protein</fullName>
    </submittedName>
</protein>
<gene>
    <name evidence="2" type="ORF">BJ212DRAFT_555884</name>
</gene>
<accession>A0A9P7EMD1</accession>
<feature type="transmembrane region" description="Helical" evidence="1">
    <location>
        <begin position="12"/>
        <end position="30"/>
    </location>
</feature>
<dbReference type="RefSeq" id="XP_041198652.1">
    <property type="nucleotide sequence ID" value="XM_041343501.1"/>
</dbReference>
<keyword evidence="1" id="KW-1133">Transmembrane helix</keyword>
<evidence type="ECO:0000256" key="1">
    <source>
        <dbReference type="SAM" id="Phobius"/>
    </source>
</evidence>
<keyword evidence="1" id="KW-0812">Transmembrane</keyword>
<dbReference type="EMBL" id="JABBWG010000003">
    <property type="protein sequence ID" value="KAG1824935.1"/>
    <property type="molecule type" value="Genomic_DNA"/>
</dbReference>
<evidence type="ECO:0000313" key="3">
    <source>
        <dbReference type="Proteomes" id="UP000807769"/>
    </source>
</evidence>
<sequence length="74" mass="8364">MIYHHDGRSSYYSYSIFMALSLNNDLRMIISDAHPSHGLSIILQSYYSSAACAYINVLSSLCIGFMLYTSLNQE</sequence>